<evidence type="ECO:0000256" key="6">
    <source>
        <dbReference type="ARBA" id="ARBA00023136"/>
    </source>
</evidence>
<feature type="transmembrane region" description="Helical" evidence="7">
    <location>
        <begin position="216"/>
        <end position="238"/>
    </location>
</feature>
<keyword evidence="5 7" id="KW-1133">Transmembrane helix</keyword>
<dbReference type="Proteomes" id="UP000184699">
    <property type="component" value="Unassembled WGS sequence"/>
</dbReference>
<dbReference type="PANTHER" id="PTHR43549:SF3">
    <property type="entry name" value="MULTIDRUG RESISTANCE PROTEIN YPNP-RELATED"/>
    <property type="match status" value="1"/>
</dbReference>
<dbReference type="GO" id="GO:0005886">
    <property type="term" value="C:plasma membrane"/>
    <property type="evidence" value="ECO:0007669"/>
    <property type="project" value="UniProtKB-SubCell"/>
</dbReference>
<dbReference type="Pfam" id="PF01554">
    <property type="entry name" value="MatE"/>
    <property type="match status" value="2"/>
</dbReference>
<comment type="subcellular location">
    <subcellularLocation>
        <location evidence="1">Cell membrane</location>
        <topology evidence="1">Multi-pass membrane protein</topology>
    </subcellularLocation>
</comment>
<evidence type="ECO:0000256" key="4">
    <source>
        <dbReference type="ARBA" id="ARBA00022692"/>
    </source>
</evidence>
<dbReference type="GO" id="GO:0042910">
    <property type="term" value="F:xenobiotic transmembrane transporter activity"/>
    <property type="evidence" value="ECO:0007669"/>
    <property type="project" value="InterPro"/>
</dbReference>
<protein>
    <submittedName>
        <fullName evidence="8">Putative efflux protein, MATE family</fullName>
    </submittedName>
</protein>
<dbReference type="STRING" id="232089.SAMN05443544_0828"/>
<feature type="transmembrane region" description="Helical" evidence="7">
    <location>
        <begin position="118"/>
        <end position="139"/>
    </location>
</feature>
<feature type="transmembrane region" description="Helical" evidence="7">
    <location>
        <begin position="307"/>
        <end position="327"/>
    </location>
</feature>
<name>A0A1N6DWP6_9MICO</name>
<feature type="transmembrane region" description="Helical" evidence="7">
    <location>
        <begin position="159"/>
        <end position="179"/>
    </location>
</feature>
<feature type="transmembrane region" description="Helical" evidence="7">
    <location>
        <begin position="191"/>
        <end position="210"/>
    </location>
</feature>
<keyword evidence="3" id="KW-1003">Cell membrane</keyword>
<feature type="transmembrane region" description="Helical" evidence="7">
    <location>
        <begin position="73"/>
        <end position="98"/>
    </location>
</feature>
<evidence type="ECO:0000256" key="3">
    <source>
        <dbReference type="ARBA" id="ARBA00022475"/>
    </source>
</evidence>
<dbReference type="EMBL" id="FSRJ01000001">
    <property type="protein sequence ID" value="SIN75215.1"/>
    <property type="molecule type" value="Genomic_DNA"/>
</dbReference>
<dbReference type="InterPro" id="IPR052031">
    <property type="entry name" value="Membrane_Transporter-Flippase"/>
</dbReference>
<feature type="transmembrane region" description="Helical" evidence="7">
    <location>
        <begin position="265"/>
        <end position="287"/>
    </location>
</feature>
<feature type="transmembrane region" description="Helical" evidence="7">
    <location>
        <begin position="35"/>
        <end position="53"/>
    </location>
</feature>
<accession>A0A1N6DWP6</accession>
<evidence type="ECO:0000313" key="8">
    <source>
        <dbReference type="EMBL" id="SIN75215.1"/>
    </source>
</evidence>
<dbReference type="InterPro" id="IPR002528">
    <property type="entry name" value="MATE_fam"/>
</dbReference>
<dbReference type="PIRSF" id="PIRSF006603">
    <property type="entry name" value="DinF"/>
    <property type="match status" value="1"/>
</dbReference>
<keyword evidence="4 7" id="KW-0812">Transmembrane</keyword>
<evidence type="ECO:0000256" key="2">
    <source>
        <dbReference type="ARBA" id="ARBA00022448"/>
    </source>
</evidence>
<reference evidence="9" key="1">
    <citation type="submission" date="2016-11" db="EMBL/GenBank/DDBJ databases">
        <authorList>
            <person name="Varghese N."/>
            <person name="Submissions S."/>
        </authorList>
    </citation>
    <scope>NUCLEOTIDE SEQUENCE [LARGE SCALE GENOMIC DNA]</scope>
    <source>
        <strain evidence="9">DSM 8595</strain>
    </source>
</reference>
<evidence type="ECO:0000256" key="5">
    <source>
        <dbReference type="ARBA" id="ARBA00022989"/>
    </source>
</evidence>
<sequence length="517" mass="53986">MVATGYTPMATQTSHVTVRPEPVEIRMARNLTTGAPWRVILVFAVPLLIGNVVQQLYQVVDAIVVGRQLGIDSLAAVGATGSLLFLLLGFAWGVTSGFAIPTAQAFGSGDLGAVRRSVAAGTLLTGAMSVVLTIGAPLIAGPALQLLQTPEELLAEATVFAQISFVGASAVMFFNYLSAVIRAIGDSRTPLVFLTLSCLLNIGLVLLMVGPLDWGVAGAALATVVSQAVSVVLCLEFIRRRIPVLHVRRADWRVSRAEMVEHLRLGMPMGFQTSIIAIGTLTVQVALNELGADAVAAYTTASRVDSIAVALLSSLGLAASMFAAQNLGGQRPDRIRRGVVQAVWMSIGAAIVIGAPLIIFSEQLVRVFVGDGSEAVVDAAAYMLVVDGFTYSALGVLFVLRGVLQGLGRTVAPTVTGVVELVMRVGAAIVLGSAFGFVGVVWSNPLAWLGAIALLVPAYMIEHRRLGRMRVEPLAPTPTTPIPIVGPVDGSMNVDAVVTGSIPVQDLDDVPRKATSA</sequence>
<dbReference type="CDD" id="cd13138">
    <property type="entry name" value="MATE_yoeA_like"/>
    <property type="match status" value="1"/>
</dbReference>
<evidence type="ECO:0000256" key="7">
    <source>
        <dbReference type="SAM" id="Phobius"/>
    </source>
</evidence>
<dbReference type="GO" id="GO:0015297">
    <property type="term" value="F:antiporter activity"/>
    <property type="evidence" value="ECO:0007669"/>
    <property type="project" value="InterPro"/>
</dbReference>
<evidence type="ECO:0000256" key="1">
    <source>
        <dbReference type="ARBA" id="ARBA00004651"/>
    </source>
</evidence>
<dbReference type="AlphaFoldDB" id="A0A1N6DWP6"/>
<proteinExistence type="predicted"/>
<feature type="transmembrane region" description="Helical" evidence="7">
    <location>
        <begin position="339"/>
        <end position="359"/>
    </location>
</feature>
<feature type="transmembrane region" description="Helical" evidence="7">
    <location>
        <begin position="446"/>
        <end position="461"/>
    </location>
</feature>
<gene>
    <name evidence="8" type="ORF">SAMN05443544_0828</name>
</gene>
<keyword evidence="2" id="KW-0813">Transport</keyword>
<dbReference type="NCBIfam" id="TIGR00797">
    <property type="entry name" value="matE"/>
    <property type="match status" value="1"/>
</dbReference>
<keyword evidence="9" id="KW-1185">Reference proteome</keyword>
<feature type="transmembrane region" description="Helical" evidence="7">
    <location>
        <begin position="379"/>
        <end position="400"/>
    </location>
</feature>
<dbReference type="PANTHER" id="PTHR43549">
    <property type="entry name" value="MULTIDRUG RESISTANCE PROTEIN YPNP-RELATED"/>
    <property type="match status" value="1"/>
</dbReference>
<evidence type="ECO:0000313" key="9">
    <source>
        <dbReference type="Proteomes" id="UP000184699"/>
    </source>
</evidence>
<dbReference type="InterPro" id="IPR048279">
    <property type="entry name" value="MdtK-like"/>
</dbReference>
<feature type="transmembrane region" description="Helical" evidence="7">
    <location>
        <begin position="421"/>
        <end position="440"/>
    </location>
</feature>
<organism evidence="8 9">
    <name type="scientific">Agromyces cerinus subsp. cerinus</name>
    <dbReference type="NCBI Taxonomy" id="232089"/>
    <lineage>
        <taxon>Bacteria</taxon>
        <taxon>Bacillati</taxon>
        <taxon>Actinomycetota</taxon>
        <taxon>Actinomycetes</taxon>
        <taxon>Micrococcales</taxon>
        <taxon>Microbacteriaceae</taxon>
        <taxon>Agromyces</taxon>
    </lineage>
</organism>
<keyword evidence="6 7" id="KW-0472">Membrane</keyword>